<dbReference type="GO" id="GO:0005654">
    <property type="term" value="C:nucleoplasm"/>
    <property type="evidence" value="ECO:0007669"/>
    <property type="project" value="TreeGrafter"/>
</dbReference>
<dbReference type="GO" id="GO:0032259">
    <property type="term" value="P:methylation"/>
    <property type="evidence" value="ECO:0007669"/>
    <property type="project" value="UniProtKB-KW"/>
</dbReference>
<dbReference type="InterPro" id="IPR038459">
    <property type="entry name" value="MT_TRM10-typ_sf"/>
</dbReference>
<dbReference type="InterPro" id="IPR028564">
    <property type="entry name" value="MT_TRM10-typ"/>
</dbReference>
<feature type="region of interest" description="Disordered" evidence="4">
    <location>
        <begin position="207"/>
        <end position="230"/>
    </location>
</feature>
<dbReference type="InterPro" id="IPR007356">
    <property type="entry name" value="tRNA_m1G_MeTrfase_euk"/>
</dbReference>
<evidence type="ECO:0000256" key="1">
    <source>
        <dbReference type="ARBA" id="ARBA00022603"/>
    </source>
</evidence>
<dbReference type="GO" id="GO:0008168">
    <property type="term" value="F:methyltransferase activity"/>
    <property type="evidence" value="ECO:0007669"/>
    <property type="project" value="UniProtKB-KW"/>
</dbReference>
<dbReference type="PROSITE" id="PS51675">
    <property type="entry name" value="SAM_MT_TRM10"/>
    <property type="match status" value="1"/>
</dbReference>
<evidence type="ECO:0000256" key="4">
    <source>
        <dbReference type="SAM" id="MobiDB-lite"/>
    </source>
</evidence>
<dbReference type="WBParaSite" id="GPUH_0001821301-mRNA-1">
    <property type="protein sequence ID" value="GPUH_0001821301-mRNA-1"/>
    <property type="gene ID" value="GPUH_0001821301"/>
</dbReference>
<dbReference type="AlphaFoldDB" id="A0A183EB47"/>
<accession>A0A183EB47</accession>
<evidence type="ECO:0000313" key="6">
    <source>
        <dbReference type="WBParaSite" id="GPUH_0001821301-mRNA-1"/>
    </source>
</evidence>
<reference evidence="6" key="1">
    <citation type="submission" date="2016-06" db="UniProtKB">
        <authorList>
            <consortium name="WormBaseParasite"/>
        </authorList>
    </citation>
    <scope>IDENTIFICATION</scope>
</reference>
<keyword evidence="2" id="KW-0808">Transferase</keyword>
<keyword evidence="1" id="KW-0489">Methyltransferase</keyword>
<dbReference type="GO" id="GO:0097745">
    <property type="term" value="P:mitochondrial tRNA 5'-end processing"/>
    <property type="evidence" value="ECO:0007669"/>
    <property type="project" value="TreeGrafter"/>
</dbReference>
<name>A0A183EB47_9BILA</name>
<feature type="domain" description="SAM-dependent MTase TRM10-type" evidence="5">
    <location>
        <begin position="116"/>
        <end position="347"/>
    </location>
</feature>
<dbReference type="Gene3D" id="3.40.1280.30">
    <property type="match status" value="1"/>
</dbReference>
<protein>
    <submittedName>
        <fullName evidence="6">SAM-dependent MTase TRM10-type domain-containing protein</fullName>
    </submittedName>
</protein>
<evidence type="ECO:0000259" key="5">
    <source>
        <dbReference type="PROSITE" id="PS51675"/>
    </source>
</evidence>
<sequence length="363" mass="42641">LHIPYAVLPSHRLIRKLENKDMFLRLLLEMEFLYGAEKRLPAHITDGNWMKYMQMPSIIERCCYLCQLYESRKELEENDEQKILRAKESTGAKKPALNTLHYFEREQFRRLTYEMFGSRLLARWRCNDSVPPLLVDCRYLSNLNFTTQTNIIKQIKDLVLENSLQRNPFPIVFVNYHSTSDIALGIVNSWLRKRCLPKYRQLIVDKNDDSQQQQQINHSVEGEESQQRDSAPFVPVVTTATFWIFSEQIAYINPKSEHYLPGPLQQYKAFVFCATPDTNYLNSSFKAARAEKLNSFRLPISQFVNLGKTPVTMPLRITANIIRDVYASDVQWREAFQKHIPYFDVVATDVYRSHENDKNNLQN</sequence>
<proteinExistence type="predicted"/>
<evidence type="ECO:0000256" key="3">
    <source>
        <dbReference type="ARBA" id="ARBA00022691"/>
    </source>
</evidence>
<keyword evidence="3" id="KW-0949">S-adenosyl-L-methionine</keyword>
<organism evidence="6">
    <name type="scientific">Gongylonema pulchrum</name>
    <dbReference type="NCBI Taxonomy" id="637853"/>
    <lineage>
        <taxon>Eukaryota</taxon>
        <taxon>Metazoa</taxon>
        <taxon>Ecdysozoa</taxon>
        <taxon>Nematoda</taxon>
        <taxon>Chromadorea</taxon>
        <taxon>Rhabditida</taxon>
        <taxon>Spirurina</taxon>
        <taxon>Spiruromorpha</taxon>
        <taxon>Spiruroidea</taxon>
        <taxon>Gongylonematidae</taxon>
        <taxon>Gongylonema</taxon>
    </lineage>
</organism>
<evidence type="ECO:0000256" key="2">
    <source>
        <dbReference type="ARBA" id="ARBA00022679"/>
    </source>
</evidence>
<dbReference type="GO" id="GO:0005739">
    <property type="term" value="C:mitochondrion"/>
    <property type="evidence" value="ECO:0007669"/>
    <property type="project" value="TreeGrafter"/>
</dbReference>
<dbReference type="GO" id="GO:0000049">
    <property type="term" value="F:tRNA binding"/>
    <property type="evidence" value="ECO:0007669"/>
    <property type="project" value="TreeGrafter"/>
</dbReference>
<dbReference type="PANTHER" id="PTHR13563:SF5">
    <property type="entry name" value="TRNA METHYLTRANSFERASE 10 HOMOLOG C"/>
    <property type="match status" value="1"/>
</dbReference>
<dbReference type="GO" id="GO:0070131">
    <property type="term" value="P:positive regulation of mitochondrial translation"/>
    <property type="evidence" value="ECO:0007669"/>
    <property type="project" value="TreeGrafter"/>
</dbReference>
<dbReference type="PANTHER" id="PTHR13563">
    <property type="entry name" value="TRNA (GUANINE-9-) METHYLTRANSFERASE"/>
    <property type="match status" value="1"/>
</dbReference>